<dbReference type="RefSeq" id="WP_237091365.1">
    <property type="nucleotide sequence ID" value="NZ_CP116766.1"/>
</dbReference>
<evidence type="ECO:0000313" key="3">
    <source>
        <dbReference type="Proteomes" id="UP001221268"/>
    </source>
</evidence>
<evidence type="ECO:0000313" key="2">
    <source>
        <dbReference type="EMBL" id="WCL71813.1"/>
    </source>
</evidence>
<gene>
    <name evidence="2" type="ORF">PJU73_01400</name>
</gene>
<evidence type="ECO:0008006" key="4">
    <source>
        <dbReference type="Google" id="ProtNLM"/>
    </source>
</evidence>
<reference evidence="2 3" key="1">
    <citation type="submission" date="2023-01" db="EMBL/GenBank/DDBJ databases">
        <authorList>
            <person name="Yang C."/>
        </authorList>
    </citation>
    <scope>NUCLEOTIDE SEQUENCE [LARGE SCALE GENOMIC DNA]</scope>
    <source>
        <strain evidence="2 3">ZJ106</strain>
    </source>
</reference>
<keyword evidence="3" id="KW-1185">Reference proteome</keyword>
<dbReference type="EMBL" id="CP116766">
    <property type="protein sequence ID" value="WCL71813.1"/>
    <property type="molecule type" value="Genomic_DNA"/>
</dbReference>
<feature type="signal peptide" evidence="1">
    <location>
        <begin position="1"/>
        <end position="22"/>
    </location>
</feature>
<evidence type="ECO:0000256" key="1">
    <source>
        <dbReference type="SAM" id="SignalP"/>
    </source>
</evidence>
<sequence>MKLRYLSLMIMPLLSACGGLPACDSKEARNLIEQIINQRSIEVGKFVKLDEIEESAYGTIPAKKPFKYQSLRDLRKNENGELYVVGESAKVDEINAKNYNEKSEVRVCTADLITTYGTENITYNISWQDKDQGMFEVEVR</sequence>
<proteinExistence type="predicted"/>
<dbReference type="Proteomes" id="UP001221268">
    <property type="component" value="Chromosome"/>
</dbReference>
<name>A0ABY7RKJ1_9NEIS</name>
<dbReference type="PROSITE" id="PS51257">
    <property type="entry name" value="PROKAR_LIPOPROTEIN"/>
    <property type="match status" value="1"/>
</dbReference>
<accession>A0ABY7RKJ1</accession>
<organism evidence="2 3">
    <name type="scientific">Neisseria lisongii</name>
    <dbReference type="NCBI Taxonomy" id="2912188"/>
    <lineage>
        <taxon>Bacteria</taxon>
        <taxon>Pseudomonadati</taxon>
        <taxon>Pseudomonadota</taxon>
        <taxon>Betaproteobacteria</taxon>
        <taxon>Neisseriales</taxon>
        <taxon>Neisseriaceae</taxon>
        <taxon>Neisseria</taxon>
    </lineage>
</organism>
<protein>
    <recommendedName>
        <fullName evidence="4">Lipoprotein</fullName>
    </recommendedName>
</protein>
<keyword evidence="1" id="KW-0732">Signal</keyword>
<feature type="chain" id="PRO_5046369271" description="Lipoprotein" evidence="1">
    <location>
        <begin position="23"/>
        <end position="140"/>
    </location>
</feature>